<keyword evidence="4" id="KW-0460">Magnesium</keyword>
<dbReference type="EC" id="6.3.3.2" evidence="4"/>
<dbReference type="RefSeq" id="WP_380424767.1">
    <property type="nucleotide sequence ID" value="NZ_JBHRZV010000006.1"/>
</dbReference>
<dbReference type="GO" id="GO:0030272">
    <property type="term" value="F:5-formyltetrahydrofolate cyclo-ligase activity"/>
    <property type="evidence" value="ECO:0007669"/>
    <property type="project" value="UniProtKB-EC"/>
</dbReference>
<dbReference type="NCBIfam" id="TIGR02727">
    <property type="entry name" value="MTHFS_bact"/>
    <property type="match status" value="1"/>
</dbReference>
<keyword evidence="5" id="KW-0436">Ligase</keyword>
<evidence type="ECO:0000313" key="6">
    <source>
        <dbReference type="Proteomes" id="UP001595807"/>
    </source>
</evidence>
<evidence type="ECO:0000256" key="2">
    <source>
        <dbReference type="ARBA" id="ARBA00022741"/>
    </source>
</evidence>
<sequence>MKKIDIRHEMLSLLKSQSQTEKEQADNRFLEKLVASPAYQSAKTIATYLSFPHEFATSALITQALADGKQVCVPKTFKGGRMIFVAYDPHDLVETSFGLLEPGSSVEVDKATIDLIHVPGLAFNKDGFRLGYGAGFYDRYLADYEGQTLSTLYSFQRAEFEPDDYDIAVKELLIDEK</sequence>
<keyword evidence="3 4" id="KW-0067">ATP-binding</keyword>
<comment type="caution">
    <text evidence="5">The sequence shown here is derived from an EMBL/GenBank/DDBJ whole genome shotgun (WGS) entry which is preliminary data.</text>
</comment>
<dbReference type="InterPro" id="IPR037171">
    <property type="entry name" value="NagB/RpiA_transferase-like"/>
</dbReference>
<evidence type="ECO:0000256" key="4">
    <source>
        <dbReference type="RuleBase" id="RU361279"/>
    </source>
</evidence>
<comment type="catalytic activity">
    <reaction evidence="4">
        <text>(6S)-5-formyl-5,6,7,8-tetrahydrofolate + ATP = (6R)-5,10-methenyltetrahydrofolate + ADP + phosphate</text>
        <dbReference type="Rhea" id="RHEA:10488"/>
        <dbReference type="ChEBI" id="CHEBI:30616"/>
        <dbReference type="ChEBI" id="CHEBI:43474"/>
        <dbReference type="ChEBI" id="CHEBI:57455"/>
        <dbReference type="ChEBI" id="CHEBI:57457"/>
        <dbReference type="ChEBI" id="CHEBI:456216"/>
        <dbReference type="EC" id="6.3.3.2"/>
    </reaction>
</comment>
<dbReference type="PANTHER" id="PTHR23407:SF1">
    <property type="entry name" value="5-FORMYLTETRAHYDROFOLATE CYCLO-LIGASE"/>
    <property type="match status" value="1"/>
</dbReference>
<reference evidence="6" key="1">
    <citation type="journal article" date="2019" name="Int. J. Syst. Evol. Microbiol.">
        <title>The Global Catalogue of Microorganisms (GCM) 10K type strain sequencing project: providing services to taxonomists for standard genome sequencing and annotation.</title>
        <authorList>
            <consortium name="The Broad Institute Genomics Platform"/>
            <consortium name="The Broad Institute Genome Sequencing Center for Infectious Disease"/>
            <person name="Wu L."/>
            <person name="Ma J."/>
        </authorList>
    </citation>
    <scope>NUCLEOTIDE SEQUENCE [LARGE SCALE GENOMIC DNA]</scope>
    <source>
        <strain evidence="6">CCUG 67170</strain>
    </source>
</reference>
<comment type="cofactor">
    <cofactor evidence="4">
        <name>Mg(2+)</name>
        <dbReference type="ChEBI" id="CHEBI:18420"/>
    </cofactor>
</comment>
<dbReference type="InterPro" id="IPR002698">
    <property type="entry name" value="FTHF_cligase"/>
</dbReference>
<keyword evidence="2 4" id="KW-0547">Nucleotide-binding</keyword>
<protein>
    <recommendedName>
        <fullName evidence="4">5-formyltetrahydrofolate cyclo-ligase</fullName>
        <ecNumber evidence="4">6.3.3.2</ecNumber>
    </recommendedName>
</protein>
<accession>A0ABV8CTR0</accession>
<comment type="similarity">
    <text evidence="1 4">Belongs to the 5-formyltetrahydrofolate cyclo-ligase family.</text>
</comment>
<dbReference type="EMBL" id="JBHRZV010000006">
    <property type="protein sequence ID" value="MFC3927339.1"/>
    <property type="molecule type" value="Genomic_DNA"/>
</dbReference>
<proteinExistence type="inferred from homology"/>
<name>A0ABV8CTR0_9STRE</name>
<evidence type="ECO:0000313" key="5">
    <source>
        <dbReference type="EMBL" id="MFC3927339.1"/>
    </source>
</evidence>
<keyword evidence="6" id="KW-1185">Reference proteome</keyword>
<evidence type="ECO:0000256" key="1">
    <source>
        <dbReference type="ARBA" id="ARBA00010638"/>
    </source>
</evidence>
<dbReference type="InterPro" id="IPR024185">
    <property type="entry name" value="FTHF_cligase-like_sf"/>
</dbReference>
<dbReference type="Proteomes" id="UP001595807">
    <property type="component" value="Unassembled WGS sequence"/>
</dbReference>
<dbReference type="PANTHER" id="PTHR23407">
    <property type="entry name" value="ATPASE INHIBITOR/5-FORMYLTETRAHYDROFOLATE CYCLO-LIGASE"/>
    <property type="match status" value="1"/>
</dbReference>
<organism evidence="5 6">
    <name type="scientific">Streptococcus caprae</name>
    <dbReference type="NCBI Taxonomy" id="1640501"/>
    <lineage>
        <taxon>Bacteria</taxon>
        <taxon>Bacillati</taxon>
        <taxon>Bacillota</taxon>
        <taxon>Bacilli</taxon>
        <taxon>Lactobacillales</taxon>
        <taxon>Streptococcaceae</taxon>
        <taxon>Streptococcus</taxon>
    </lineage>
</organism>
<gene>
    <name evidence="5" type="ORF">ACFORF_01650</name>
</gene>
<keyword evidence="4" id="KW-0479">Metal-binding</keyword>
<evidence type="ECO:0000256" key="3">
    <source>
        <dbReference type="ARBA" id="ARBA00022840"/>
    </source>
</evidence>
<dbReference type="Pfam" id="PF01812">
    <property type="entry name" value="5-FTHF_cyc-lig"/>
    <property type="match status" value="1"/>
</dbReference>
<dbReference type="PIRSF" id="PIRSF006806">
    <property type="entry name" value="FTHF_cligase"/>
    <property type="match status" value="1"/>
</dbReference>
<dbReference type="Gene3D" id="3.40.50.10420">
    <property type="entry name" value="NagB/RpiA/CoA transferase-like"/>
    <property type="match status" value="1"/>
</dbReference>
<dbReference type="SUPFAM" id="SSF100950">
    <property type="entry name" value="NagB/RpiA/CoA transferase-like"/>
    <property type="match status" value="1"/>
</dbReference>